<evidence type="ECO:0000259" key="1">
    <source>
        <dbReference type="Pfam" id="PF01551"/>
    </source>
</evidence>
<dbReference type="RefSeq" id="WP_270118136.1">
    <property type="nucleotide sequence ID" value="NZ_BAAAOL010000016.1"/>
</dbReference>
<dbReference type="Proteomes" id="UP001144313">
    <property type="component" value="Unassembled WGS sequence"/>
</dbReference>
<accession>A0A9W6LFS1</accession>
<dbReference type="Pfam" id="PF01551">
    <property type="entry name" value="Peptidase_M23"/>
    <property type="match status" value="1"/>
</dbReference>
<comment type="caution">
    <text evidence="2">The sequence shown here is derived from an EMBL/GenBank/DDBJ whole genome shotgun (WGS) entry which is preliminary data.</text>
</comment>
<protein>
    <recommendedName>
        <fullName evidence="1">M23ase beta-sheet core domain-containing protein</fullName>
    </recommendedName>
</protein>
<dbReference type="InterPro" id="IPR016047">
    <property type="entry name" value="M23ase_b-sheet_dom"/>
</dbReference>
<sequence length="378" mass="39475">MNASLRNLVMTMLPAAAGALVVLVLAVVGGPVSPRTGTSWLNSGTATAGGGEYACTVADPGALRSAVFGTSGWEEAQIDNATIVYLAAADRGLGDQAAIAGLITAYQESRLLNYANFNVEESLEYDHDRIGDDQDDLGIFQRSPSSGWGSVSDLMDPEDAARAFYDELVAVDGWEHMTPAEAARAVPGSASPDAYPRWEAYAESAVGHFTDHTRCVPVGDEWAWTHPVPTGDFWGGFRTAGRPGHDGVDIGAEDGGKGAEIVAASAGVVARVRCDAQLGEQDYSCDVDGAAEVSGCGWYVDVEHPDDAVTRYCHMMSRPLVAVGDVVLPGEVIGYLGSSGNSGAPHLHFETHVGSAPATSANAVSPVEFMAERGVSIE</sequence>
<dbReference type="SUPFAM" id="SSF51261">
    <property type="entry name" value="Duplicated hybrid motif"/>
    <property type="match status" value="1"/>
</dbReference>
<dbReference type="EMBL" id="BSDT01000001">
    <property type="protein sequence ID" value="GLI40891.1"/>
    <property type="molecule type" value="Genomic_DNA"/>
</dbReference>
<keyword evidence="3" id="KW-1185">Reference proteome</keyword>
<dbReference type="PANTHER" id="PTHR21666">
    <property type="entry name" value="PEPTIDASE-RELATED"/>
    <property type="match status" value="1"/>
</dbReference>
<organism evidence="2 3">
    <name type="scientific">Glycomyces algeriensis</name>
    <dbReference type="NCBI Taxonomy" id="256037"/>
    <lineage>
        <taxon>Bacteria</taxon>
        <taxon>Bacillati</taxon>
        <taxon>Actinomycetota</taxon>
        <taxon>Actinomycetes</taxon>
        <taxon>Glycomycetales</taxon>
        <taxon>Glycomycetaceae</taxon>
        <taxon>Glycomyces</taxon>
    </lineage>
</organism>
<evidence type="ECO:0000313" key="3">
    <source>
        <dbReference type="Proteomes" id="UP001144313"/>
    </source>
</evidence>
<reference evidence="2" key="1">
    <citation type="submission" date="2022-12" db="EMBL/GenBank/DDBJ databases">
        <title>Reference genome sequencing for broad-spectrum identification of bacterial and archaeal isolates by mass spectrometry.</title>
        <authorList>
            <person name="Sekiguchi Y."/>
            <person name="Tourlousse D.M."/>
        </authorList>
    </citation>
    <scope>NUCLEOTIDE SEQUENCE</scope>
    <source>
        <strain evidence="2">LLR39Z86</strain>
    </source>
</reference>
<gene>
    <name evidence="2" type="ORF">GALLR39Z86_07410</name>
</gene>
<dbReference type="GO" id="GO:0004222">
    <property type="term" value="F:metalloendopeptidase activity"/>
    <property type="evidence" value="ECO:0007669"/>
    <property type="project" value="TreeGrafter"/>
</dbReference>
<feature type="domain" description="M23ase beta-sheet core" evidence="1">
    <location>
        <begin position="244"/>
        <end position="355"/>
    </location>
</feature>
<evidence type="ECO:0000313" key="2">
    <source>
        <dbReference type="EMBL" id="GLI40891.1"/>
    </source>
</evidence>
<dbReference type="InterPro" id="IPR011055">
    <property type="entry name" value="Dup_hybrid_motif"/>
</dbReference>
<proteinExistence type="predicted"/>
<name>A0A9W6LFS1_9ACTN</name>
<dbReference type="CDD" id="cd12797">
    <property type="entry name" value="M23_peptidase"/>
    <property type="match status" value="1"/>
</dbReference>
<dbReference type="InterPro" id="IPR050570">
    <property type="entry name" value="Cell_wall_metabolism_enzyme"/>
</dbReference>
<dbReference type="PANTHER" id="PTHR21666:SF270">
    <property type="entry name" value="MUREIN HYDROLASE ACTIVATOR ENVC"/>
    <property type="match status" value="1"/>
</dbReference>
<dbReference type="AlphaFoldDB" id="A0A9W6LFS1"/>
<dbReference type="Gene3D" id="2.70.70.10">
    <property type="entry name" value="Glucose Permease (Domain IIA)"/>
    <property type="match status" value="1"/>
</dbReference>